<dbReference type="Gene3D" id="3.30.40.10">
    <property type="entry name" value="Zinc/RING finger domain, C3HC4 (zinc finger)"/>
    <property type="match status" value="1"/>
</dbReference>
<dbReference type="InterPro" id="IPR001965">
    <property type="entry name" value="Znf_PHD"/>
</dbReference>
<dbReference type="PANTHER" id="PTHR48442">
    <property type="entry name" value="SET DOMAIN-CONTAINING PROTEIN"/>
    <property type="match status" value="1"/>
</dbReference>
<keyword evidence="2 5" id="KW-0863">Zinc-finger</keyword>
<evidence type="ECO:0000256" key="6">
    <source>
        <dbReference type="SAM" id="MobiDB-lite"/>
    </source>
</evidence>
<keyword evidence="3" id="KW-0862">Zinc</keyword>
<gene>
    <name evidence="10" type="ORF">TrCOL_g4206</name>
</gene>
<feature type="domain" description="SET" evidence="9">
    <location>
        <begin position="1185"/>
        <end position="1307"/>
    </location>
</feature>
<feature type="region of interest" description="Disordered" evidence="6">
    <location>
        <begin position="92"/>
        <end position="119"/>
    </location>
</feature>
<dbReference type="InterPro" id="IPR001214">
    <property type="entry name" value="SET_dom"/>
</dbReference>
<protein>
    <submittedName>
        <fullName evidence="10">Uncharacterized protein</fullName>
    </submittedName>
</protein>
<dbReference type="InterPro" id="IPR001876">
    <property type="entry name" value="Znf_RanBP2"/>
</dbReference>
<evidence type="ECO:0000313" key="10">
    <source>
        <dbReference type="EMBL" id="GMI26654.1"/>
    </source>
</evidence>
<dbReference type="InterPro" id="IPR019787">
    <property type="entry name" value="Znf_PHD-finger"/>
</dbReference>
<dbReference type="PROSITE" id="PS01358">
    <property type="entry name" value="ZF_RANBP2_1"/>
    <property type="match status" value="1"/>
</dbReference>
<dbReference type="InterPro" id="IPR019786">
    <property type="entry name" value="Zinc_finger_PHD-type_CS"/>
</dbReference>
<dbReference type="GO" id="GO:0008270">
    <property type="term" value="F:zinc ion binding"/>
    <property type="evidence" value="ECO:0007669"/>
    <property type="project" value="UniProtKB-KW"/>
</dbReference>
<feature type="region of interest" description="Disordered" evidence="6">
    <location>
        <begin position="914"/>
        <end position="933"/>
    </location>
</feature>
<keyword evidence="1" id="KW-0479">Metal-binding</keyword>
<dbReference type="GO" id="GO:0006325">
    <property type="term" value="P:chromatin organization"/>
    <property type="evidence" value="ECO:0007669"/>
    <property type="project" value="UniProtKB-KW"/>
</dbReference>
<reference evidence="11" key="1">
    <citation type="journal article" date="2023" name="Commun. Biol.">
        <title>Genome analysis of Parmales, the sister group of diatoms, reveals the evolutionary specialization of diatoms from phago-mixotrophs to photoautotrophs.</title>
        <authorList>
            <person name="Ban H."/>
            <person name="Sato S."/>
            <person name="Yoshikawa S."/>
            <person name="Yamada K."/>
            <person name="Nakamura Y."/>
            <person name="Ichinomiya M."/>
            <person name="Sato N."/>
            <person name="Blanc-Mathieu R."/>
            <person name="Endo H."/>
            <person name="Kuwata A."/>
            <person name="Ogata H."/>
        </authorList>
    </citation>
    <scope>NUCLEOTIDE SEQUENCE [LARGE SCALE GENOMIC DNA]</scope>
</reference>
<feature type="domain" description="RanBP2-type" evidence="8">
    <location>
        <begin position="396"/>
        <end position="429"/>
    </location>
</feature>
<dbReference type="InterPro" id="IPR011011">
    <property type="entry name" value="Znf_FYVE_PHD"/>
</dbReference>
<organism evidence="10 11">
    <name type="scientific">Triparma columacea</name>
    <dbReference type="NCBI Taxonomy" id="722753"/>
    <lineage>
        <taxon>Eukaryota</taxon>
        <taxon>Sar</taxon>
        <taxon>Stramenopiles</taxon>
        <taxon>Ochrophyta</taxon>
        <taxon>Bolidophyceae</taxon>
        <taxon>Parmales</taxon>
        <taxon>Triparmaceae</taxon>
        <taxon>Triparma</taxon>
    </lineage>
</organism>
<comment type="caution">
    <text evidence="10">The sequence shown here is derived from an EMBL/GenBank/DDBJ whole genome shotgun (WGS) entry which is preliminary data.</text>
</comment>
<accession>A0A9W7G018</accession>
<dbReference type="InterPro" id="IPR046341">
    <property type="entry name" value="SET_dom_sf"/>
</dbReference>
<dbReference type="Proteomes" id="UP001165065">
    <property type="component" value="Unassembled WGS sequence"/>
</dbReference>
<dbReference type="SUPFAM" id="SSF57903">
    <property type="entry name" value="FYVE/PHD zinc finger"/>
    <property type="match status" value="1"/>
</dbReference>
<evidence type="ECO:0000313" key="11">
    <source>
        <dbReference type="Proteomes" id="UP001165065"/>
    </source>
</evidence>
<dbReference type="Gene3D" id="2.170.270.10">
    <property type="entry name" value="SET domain"/>
    <property type="match status" value="1"/>
</dbReference>
<feature type="domain" description="PHD-type" evidence="7">
    <location>
        <begin position="971"/>
        <end position="1021"/>
    </location>
</feature>
<name>A0A9W7G018_9STRA</name>
<sequence length="1330" mass="148938">MDFSAVLPTVRAHYLYAYIIKDFPPYGLFVGQVVKHRSSAADGKVHRVLYEDGDSEDLSSGEIEELLILNGQVDPGSISSYHEQVRLIKEREAEKAKKRQSRAPKPPKPPNSVSSTSSASNAFSTSSSFISISSQASRSPSPSLSVCSFSENLIASPNRSLLNLLRNKPTRISSSTVCVVYKKDIYKVTAFNSTGSTVGIDPLEGTVNVKQQAKTRDCRLLKFISISPTGVITEGTGTGGMKIKDDSDDDKEESVDLDNRLGILPVNMSDVPHKLRTGLKVSSIATPTYGEGDVIFGEQGYYIVSFKGGKSERGRAKDFLVVSEKGIEEWVNKERDRREKEEGFYDVTGSPGKKTKFGMPVKKRGGLQILGSPSSPQKTSAPASPDKANGSTLSKKINLNAFHWSCSKCTLQNSIKRRLCSICMSPRSTSTDMSPDMRRAVEYVSSVVSRCLCTERKWDFSKYPFGLLRYIIPCKGCKKENTTDGMWCKNCGEGRSKKGNNEEVEEVRKAELTELRGGGGLEKGEGVMNPNKNNLEDFVLGEEIFALGLRLRKWFFGYGFFDGVITKVHRVMTGKGNEIEFVYRVEYNDGDQEDMTGQGVKSLRMFYDVEGVRECESIDRQVKNGCRLEVNGMRGKIVGTIAKWGCVMIDWGGMGTEIVDLRDLQGNISRIWREGEKSRKASGEKDGKAETASNSGTFHGILLKNLQAFERLIAHLSYTRNPGDFMPKEIAKVPGIEECVRKIMFDMKAAGKDFVTKDGKPLEENKVRMFIISSLLKIILPAENEDWGTKGKLKPLLEWPRTRMVAGEYVKGCQYDLEIVGEATNGTGEGRYMLGRNVWLMETPVMDDEDWESDSSSDEEDSDGEDIINISAKCSSYTKVDKVREDVTAINGPYGRKRSAKLMCAEVVDHAVKKSKAGKKNGQEKEPKQSAKQAKRQFAKLPAVKFKVKRPPNIWDPAEILPFLEHDPFMTVLCEVCKSSGDDSRLLICDKCDRGYHMYCCKPIIVKVPVGDWFCKTCKPDVKNEMESFERRLAKMMVGEAMQKKVASFLKLPDKTPSQFFSNRPQLQAFINTPNWFERRQNFTCKNHRYEVDGFYLPGKVTKEKNLWALPEPPSSAESYKEIATRLACACLEQGMSKYSDNLVYHGKANRRMNNATLDEVETMSVANTSIYKMFKSNLEKGFLPPLMVEYDPDQGFVVKATQDIQERTLLIEYAGVVTRIKDSGKSDSDSLMILLQTDNPKTSLIIDPSDTGNTARFLSGVNNNNYTSRKRANMRTRRFQVDGECRVVLFSDRKILKGERLSYDYNAGISDVGIEQIRNQGFYDTSHFS</sequence>
<dbReference type="CDD" id="cd15545">
    <property type="entry name" value="PHD_BAZ2A_like"/>
    <property type="match status" value="1"/>
</dbReference>
<dbReference type="OrthoDB" id="336088at2759"/>
<evidence type="ECO:0000259" key="8">
    <source>
        <dbReference type="PROSITE" id="PS50199"/>
    </source>
</evidence>
<dbReference type="SUPFAM" id="SSF82199">
    <property type="entry name" value="SET domain"/>
    <property type="match status" value="1"/>
</dbReference>
<evidence type="ECO:0000256" key="3">
    <source>
        <dbReference type="ARBA" id="ARBA00022833"/>
    </source>
</evidence>
<dbReference type="InterPro" id="IPR013083">
    <property type="entry name" value="Znf_RING/FYVE/PHD"/>
</dbReference>
<evidence type="ECO:0000256" key="4">
    <source>
        <dbReference type="ARBA" id="ARBA00022853"/>
    </source>
</evidence>
<evidence type="ECO:0000256" key="1">
    <source>
        <dbReference type="ARBA" id="ARBA00022723"/>
    </source>
</evidence>
<dbReference type="Pfam" id="PF00628">
    <property type="entry name" value="PHD"/>
    <property type="match status" value="1"/>
</dbReference>
<dbReference type="PROSITE" id="PS50280">
    <property type="entry name" value="SET"/>
    <property type="match status" value="1"/>
</dbReference>
<dbReference type="PANTHER" id="PTHR48442:SF1">
    <property type="entry name" value="SET DOMAIN-CONTAINING PROTEIN"/>
    <property type="match status" value="1"/>
</dbReference>
<dbReference type="PROSITE" id="PS01359">
    <property type="entry name" value="ZF_PHD_1"/>
    <property type="match status" value="1"/>
</dbReference>
<dbReference type="InterPro" id="IPR053114">
    <property type="entry name" value="ATXR5/ATXR6"/>
</dbReference>
<dbReference type="Pfam" id="PF00856">
    <property type="entry name" value="SET"/>
    <property type="match status" value="1"/>
</dbReference>
<dbReference type="PROSITE" id="PS50199">
    <property type="entry name" value="ZF_RANBP2_2"/>
    <property type="match status" value="1"/>
</dbReference>
<feature type="region of interest" description="Disordered" evidence="6">
    <location>
        <begin position="366"/>
        <end position="390"/>
    </location>
</feature>
<keyword evidence="11" id="KW-1185">Reference proteome</keyword>
<evidence type="ECO:0000256" key="2">
    <source>
        <dbReference type="ARBA" id="ARBA00022771"/>
    </source>
</evidence>
<evidence type="ECO:0000259" key="7">
    <source>
        <dbReference type="PROSITE" id="PS50016"/>
    </source>
</evidence>
<feature type="compositionally biased region" description="Polar residues" evidence="6">
    <location>
        <begin position="371"/>
        <end position="382"/>
    </location>
</feature>
<dbReference type="SMART" id="SM00249">
    <property type="entry name" value="PHD"/>
    <property type="match status" value="1"/>
</dbReference>
<dbReference type="Pfam" id="PF21743">
    <property type="entry name" value="PTM_DIR17_Tudor"/>
    <property type="match status" value="1"/>
</dbReference>
<dbReference type="EMBL" id="BRYA01000634">
    <property type="protein sequence ID" value="GMI26654.1"/>
    <property type="molecule type" value="Genomic_DNA"/>
</dbReference>
<dbReference type="InterPro" id="IPR047365">
    <property type="entry name" value="Tudor_AtPTM-like"/>
</dbReference>
<keyword evidence="4" id="KW-0156">Chromatin regulator</keyword>
<dbReference type="SMART" id="SM00317">
    <property type="entry name" value="SET"/>
    <property type="match status" value="1"/>
</dbReference>
<evidence type="ECO:0000259" key="9">
    <source>
        <dbReference type="PROSITE" id="PS50280"/>
    </source>
</evidence>
<proteinExistence type="predicted"/>
<evidence type="ECO:0000256" key="5">
    <source>
        <dbReference type="PROSITE-ProRule" id="PRU00322"/>
    </source>
</evidence>
<dbReference type="Gene3D" id="2.30.30.380">
    <property type="entry name" value="Zn-finger domain of Sec23/24"/>
    <property type="match status" value="1"/>
</dbReference>
<dbReference type="PROSITE" id="PS50016">
    <property type="entry name" value="ZF_PHD_2"/>
    <property type="match status" value="1"/>
</dbReference>